<dbReference type="RefSeq" id="WP_207334362.1">
    <property type="nucleotide sequence ID" value="NZ_JAFMYU010000003.1"/>
</dbReference>
<accession>A0A939JYI1</accession>
<gene>
    <name evidence="1" type="ORF">J2I48_05295</name>
</gene>
<name>A0A939JYI1_9BACT</name>
<organism evidence="1 2">
    <name type="scientific">Fibrella aquatilis</name>
    <dbReference type="NCBI Taxonomy" id="2817059"/>
    <lineage>
        <taxon>Bacteria</taxon>
        <taxon>Pseudomonadati</taxon>
        <taxon>Bacteroidota</taxon>
        <taxon>Cytophagia</taxon>
        <taxon>Cytophagales</taxon>
        <taxon>Spirosomataceae</taxon>
        <taxon>Fibrella</taxon>
    </lineage>
</organism>
<keyword evidence="2" id="KW-1185">Reference proteome</keyword>
<evidence type="ECO:0000313" key="2">
    <source>
        <dbReference type="Proteomes" id="UP000664795"/>
    </source>
</evidence>
<reference evidence="1 2" key="1">
    <citation type="submission" date="2021-03" db="EMBL/GenBank/DDBJ databases">
        <title>Fibrella sp. HMF5036 genome sequencing and assembly.</title>
        <authorList>
            <person name="Kang H."/>
            <person name="Kim H."/>
            <person name="Bae S."/>
            <person name="Joh K."/>
        </authorList>
    </citation>
    <scope>NUCLEOTIDE SEQUENCE [LARGE SCALE GENOMIC DNA]</scope>
    <source>
        <strain evidence="1 2">HMF5036</strain>
    </source>
</reference>
<comment type="caution">
    <text evidence="1">The sequence shown here is derived from an EMBL/GenBank/DDBJ whole genome shotgun (WGS) entry which is preliminary data.</text>
</comment>
<dbReference type="EMBL" id="JAFMYU010000003">
    <property type="protein sequence ID" value="MBO0930398.1"/>
    <property type="molecule type" value="Genomic_DNA"/>
</dbReference>
<dbReference type="Proteomes" id="UP000664795">
    <property type="component" value="Unassembled WGS sequence"/>
</dbReference>
<proteinExistence type="predicted"/>
<sequence>MRQLVILLFVGFLVTCRSKDTVQPTPTPGNTVTISTDPTNWPAIKLNTAYTIKFPSGYEGEGAVGFEGLSFGKNRIDKRAAFSYSFCGPLTCNEYGNPLFGGASTSVTYNGQTLDKSITLMQGSQTLGIFYYSVAPKSLGLLYLSEKGQLKESLNVAFDVEVQAEVLAIIKTVRPTL</sequence>
<protein>
    <submittedName>
        <fullName evidence="1">Uncharacterized protein</fullName>
    </submittedName>
</protein>
<dbReference type="AlphaFoldDB" id="A0A939JYI1"/>
<evidence type="ECO:0000313" key="1">
    <source>
        <dbReference type="EMBL" id="MBO0930398.1"/>
    </source>
</evidence>